<comment type="catalytic activity">
    <reaction evidence="1">
        <text>ATP + protein L-histidine = ADP + protein N-phospho-L-histidine.</text>
        <dbReference type="EC" id="2.7.13.3"/>
    </reaction>
</comment>
<keyword evidence="8" id="KW-1185">Reference proteome</keyword>
<dbReference type="SUPFAM" id="SSF63829">
    <property type="entry name" value="Calcium-dependent phosphotriesterase"/>
    <property type="match status" value="3"/>
</dbReference>
<proteinExistence type="predicted"/>
<dbReference type="Pfam" id="PF00512">
    <property type="entry name" value="HisKA"/>
    <property type="match status" value="1"/>
</dbReference>
<keyword evidence="4" id="KW-0812">Transmembrane</keyword>
<evidence type="ECO:0000256" key="4">
    <source>
        <dbReference type="SAM" id="Phobius"/>
    </source>
</evidence>
<dbReference type="InterPro" id="IPR000014">
    <property type="entry name" value="PAS"/>
</dbReference>
<dbReference type="SUPFAM" id="SSF55874">
    <property type="entry name" value="ATPase domain of HSP90 chaperone/DNA topoisomerase II/histidine kinase"/>
    <property type="match status" value="1"/>
</dbReference>
<dbReference type="InterPro" id="IPR036890">
    <property type="entry name" value="HATPase_C_sf"/>
</dbReference>
<dbReference type="SMART" id="SM00387">
    <property type="entry name" value="HATPase_c"/>
    <property type="match status" value="1"/>
</dbReference>
<dbReference type="NCBIfam" id="TIGR00229">
    <property type="entry name" value="sensory_box"/>
    <property type="match status" value="1"/>
</dbReference>
<evidence type="ECO:0000256" key="2">
    <source>
        <dbReference type="ARBA" id="ARBA00012438"/>
    </source>
</evidence>
<dbReference type="Proteomes" id="UP001181355">
    <property type="component" value="Chromosome"/>
</dbReference>
<dbReference type="PROSITE" id="PS50109">
    <property type="entry name" value="HIS_KIN"/>
    <property type="match status" value="1"/>
</dbReference>
<evidence type="ECO:0000313" key="8">
    <source>
        <dbReference type="Proteomes" id="UP001181355"/>
    </source>
</evidence>
<reference evidence="7" key="1">
    <citation type="submission" date="2023-09" db="EMBL/GenBank/DDBJ databases">
        <title>Undibacterium sp. 20NA77.5 isolated from freshwater.</title>
        <authorList>
            <person name="Le V."/>
            <person name="Ko S.-R."/>
            <person name="Ahn C.-Y."/>
            <person name="Oh H.-M."/>
        </authorList>
    </citation>
    <scope>NUCLEOTIDE SEQUENCE</scope>
    <source>
        <strain evidence="7">20NA77.5</strain>
    </source>
</reference>
<dbReference type="InterPro" id="IPR000700">
    <property type="entry name" value="PAS-assoc_C"/>
</dbReference>
<dbReference type="PANTHER" id="PTHR43547">
    <property type="entry name" value="TWO-COMPONENT HISTIDINE KINASE"/>
    <property type="match status" value="1"/>
</dbReference>
<evidence type="ECO:0000313" key="7">
    <source>
        <dbReference type="EMBL" id="WMW80322.1"/>
    </source>
</evidence>
<keyword evidence="3" id="KW-0597">Phosphoprotein</keyword>
<dbReference type="PANTHER" id="PTHR43547:SF2">
    <property type="entry name" value="HYBRID SIGNAL TRANSDUCTION HISTIDINE KINASE C"/>
    <property type="match status" value="1"/>
</dbReference>
<feature type="domain" description="PAC" evidence="6">
    <location>
        <begin position="934"/>
        <end position="984"/>
    </location>
</feature>
<dbReference type="CDD" id="cd00082">
    <property type="entry name" value="HisKA"/>
    <property type="match status" value="1"/>
</dbReference>
<dbReference type="Pfam" id="PF07494">
    <property type="entry name" value="Reg_prop"/>
    <property type="match status" value="4"/>
</dbReference>
<dbReference type="Gene3D" id="3.30.450.20">
    <property type="entry name" value="PAS domain"/>
    <property type="match status" value="1"/>
</dbReference>
<accession>A0ABY9RJ03</accession>
<dbReference type="InterPro" id="IPR001610">
    <property type="entry name" value="PAC"/>
</dbReference>
<dbReference type="EC" id="2.7.13.3" evidence="2"/>
<dbReference type="InterPro" id="IPR003661">
    <property type="entry name" value="HisK_dim/P_dom"/>
</dbReference>
<dbReference type="SUPFAM" id="SSF55785">
    <property type="entry name" value="PYP-like sensor domain (PAS domain)"/>
    <property type="match status" value="1"/>
</dbReference>
<dbReference type="CDD" id="cd00063">
    <property type="entry name" value="FN3"/>
    <property type="match status" value="1"/>
</dbReference>
<organism evidence="7 8">
    <name type="scientific">Undibacterium cyanobacteriorum</name>
    <dbReference type="NCBI Taxonomy" id="3073561"/>
    <lineage>
        <taxon>Bacteria</taxon>
        <taxon>Pseudomonadati</taxon>
        <taxon>Pseudomonadota</taxon>
        <taxon>Betaproteobacteria</taxon>
        <taxon>Burkholderiales</taxon>
        <taxon>Oxalobacteraceae</taxon>
        <taxon>Undibacterium</taxon>
    </lineage>
</organism>
<protein>
    <recommendedName>
        <fullName evidence="2">histidine kinase</fullName>
        <ecNumber evidence="2">2.7.13.3</ecNumber>
    </recommendedName>
</protein>
<dbReference type="Gene3D" id="2.60.40.10">
    <property type="entry name" value="Immunoglobulins"/>
    <property type="match status" value="1"/>
</dbReference>
<feature type="transmembrane region" description="Helical" evidence="4">
    <location>
        <begin position="808"/>
        <end position="827"/>
    </location>
</feature>
<dbReference type="SUPFAM" id="SSF47384">
    <property type="entry name" value="Homodimeric domain of signal transducing histidine kinase"/>
    <property type="match status" value="1"/>
</dbReference>
<dbReference type="RefSeq" id="WP_309481815.1">
    <property type="nucleotide sequence ID" value="NZ_CP133720.1"/>
</dbReference>
<dbReference type="PROSITE" id="PS50113">
    <property type="entry name" value="PAC"/>
    <property type="match status" value="1"/>
</dbReference>
<evidence type="ECO:0000256" key="1">
    <source>
        <dbReference type="ARBA" id="ARBA00000085"/>
    </source>
</evidence>
<evidence type="ECO:0000259" key="5">
    <source>
        <dbReference type="PROSITE" id="PS50109"/>
    </source>
</evidence>
<dbReference type="InterPro" id="IPR013783">
    <property type="entry name" value="Ig-like_fold"/>
</dbReference>
<name>A0ABY9RJ03_9BURK</name>
<dbReference type="PRINTS" id="PR00344">
    <property type="entry name" value="BCTRLSENSOR"/>
</dbReference>
<dbReference type="InterPro" id="IPR036097">
    <property type="entry name" value="HisK_dim/P_sf"/>
</dbReference>
<dbReference type="Pfam" id="PF02518">
    <property type="entry name" value="HATPase_c"/>
    <property type="match status" value="1"/>
</dbReference>
<evidence type="ECO:0000259" key="6">
    <source>
        <dbReference type="PROSITE" id="PS50113"/>
    </source>
</evidence>
<keyword evidence="4" id="KW-1133">Transmembrane helix</keyword>
<sequence>MKKVLSPLAVYRLVILLLATMVLGFTVHAASTSELRFQRLSALGADQLSTLSLLQDRQGFIWIGTNNAGLYRFDGYHSEKYQSQANDPTSLPHDRISALYEDQQGRIWAGTQNGLALFNPKTNNFTRYILEGGPSNQRIIKVIAPDGKDGLWLATWGGLQHFDPHTGKFTLYAHDPKLPDSLGKNDLNAIAVDDAGGVWAGTWPAGLDYLAPGSQKFQHFRVDSDSAPDSKLNIVRSLFIDDQKRLWIGTENGVVLWDTKQAWETRKRLDSPSSRVNYLYSDRNGAVWAATLSAGLLRWDAPRERFTQFVKQAIDPYSLPSDDVRAVLHDRGGMLWVATLTDGIALANLNSRGFRRIIPFDADVQNPRPNNSLLRIAGKGDGKLWLSSNSGVALFDPQTGEVLKRYQADKKRKGTLSNDLAYSLYQENNGPLWVGTSVGLNRLDPTKDEFSVFHFGSIADDYINVIAPAAGGKIWLGTGDSLIHFDPLQKTYTKYQSDPKDPHSRSAKGTTVILHDQQGRVWAGAEWVGGGLDLLDLATGKFSHFKHDPKDPESISADNVSSLFQDAKGRIWVGTINGLNQLVQRTDGSYFFVRYDGPNSIGRAKIVAIESDLKGRLWLSTVDGLISFQPDTGDVYRYTVSDGLSDNFAGPSHRSADGLLYFGGTKGMTVVMPEKVQRISVPPQVAITDISVFNRSLKSGKGVDGVALQGPVTAPLSLTIARQESVFSIEFAALHFTNPSANRYAYRLAGFDRDWVEIDADHRNTTYTNLNPGEYTFQVKATNDLGIWSDHITSVNIEIPPQYYQTNWFRWLVAAIIAGLLWVIYLWRVGHLKRDQARLEALVAVRLQELLAQQQLNRDNAERMQTVLQNAADAILTTDKYWTIESCNRAGLEIFASSVELMTGGSFLDLCVEDLSERLQQGIQAPDFIEKGHTELEVQLKRADGTPFIAELSLSGFADAGQRKFILIVRDVTEQRRVEKLKTQFVSTVSHELRTPLTAIRGGLGLMVGGATGELPPAAAKLGQIALGNAERLGRLINDLLDMQKIEANMMDFNFQQVPLEKLLADVIESNQAFAQKLGVQLALENGLVNASLRVDPDRFAQVMANLMSNACKYSPKAGTVSLRTVVIGEHRVRIEVVDRGPGIPPQFSERIFQKFSQADASDTRAKDGTGLGLAIAKEMVEKMDGTIGFGPNPEGGTIFFVEFESR</sequence>
<dbReference type="InterPro" id="IPR011110">
    <property type="entry name" value="Reg_prop"/>
</dbReference>
<dbReference type="SMART" id="SM00086">
    <property type="entry name" value="PAC"/>
    <property type="match status" value="1"/>
</dbReference>
<dbReference type="InterPro" id="IPR004358">
    <property type="entry name" value="Sig_transdc_His_kin-like_C"/>
</dbReference>
<dbReference type="SMART" id="SM00091">
    <property type="entry name" value="PAS"/>
    <property type="match status" value="1"/>
</dbReference>
<dbReference type="EMBL" id="CP133720">
    <property type="protein sequence ID" value="WMW80322.1"/>
    <property type="molecule type" value="Genomic_DNA"/>
</dbReference>
<dbReference type="InterPro" id="IPR003961">
    <property type="entry name" value="FN3_dom"/>
</dbReference>
<gene>
    <name evidence="7" type="ORF">RF679_16980</name>
</gene>
<dbReference type="Gene3D" id="2.130.10.10">
    <property type="entry name" value="YVTN repeat-like/Quinoprotein amine dehydrogenase"/>
    <property type="match status" value="3"/>
</dbReference>
<dbReference type="Pfam" id="PF07495">
    <property type="entry name" value="Y_Y_Y"/>
    <property type="match status" value="1"/>
</dbReference>
<dbReference type="Pfam" id="PF13426">
    <property type="entry name" value="PAS_9"/>
    <property type="match status" value="1"/>
</dbReference>
<dbReference type="InterPro" id="IPR005467">
    <property type="entry name" value="His_kinase_dom"/>
</dbReference>
<dbReference type="SMART" id="SM00388">
    <property type="entry name" value="HisKA"/>
    <property type="match status" value="1"/>
</dbReference>
<dbReference type="Gene3D" id="1.10.287.130">
    <property type="match status" value="1"/>
</dbReference>
<keyword evidence="4" id="KW-0472">Membrane</keyword>
<dbReference type="InterPro" id="IPR015943">
    <property type="entry name" value="WD40/YVTN_repeat-like_dom_sf"/>
</dbReference>
<dbReference type="InterPro" id="IPR035965">
    <property type="entry name" value="PAS-like_dom_sf"/>
</dbReference>
<evidence type="ECO:0000256" key="3">
    <source>
        <dbReference type="ARBA" id="ARBA00022553"/>
    </source>
</evidence>
<dbReference type="Gene3D" id="3.30.565.10">
    <property type="entry name" value="Histidine kinase-like ATPase, C-terminal domain"/>
    <property type="match status" value="1"/>
</dbReference>
<dbReference type="InterPro" id="IPR003594">
    <property type="entry name" value="HATPase_dom"/>
</dbReference>
<dbReference type="InterPro" id="IPR011123">
    <property type="entry name" value="Y_Y_Y"/>
</dbReference>
<feature type="domain" description="Histidine kinase" evidence="5">
    <location>
        <begin position="988"/>
        <end position="1207"/>
    </location>
</feature>